<dbReference type="InterPro" id="IPR011161">
    <property type="entry name" value="MHC_I-like_Ag-recog"/>
</dbReference>
<dbReference type="PANTHER" id="PTHR16675:SF242">
    <property type="entry name" value="MAJOR HISTOCOMPATIBILITY COMPLEX CLASS I-RELATED GENE PROTEIN"/>
    <property type="match status" value="1"/>
</dbReference>
<dbReference type="AlphaFoldDB" id="A0A670HP21"/>
<proteinExistence type="predicted"/>
<keyword evidence="9" id="KW-0325">Glycoprotein</keyword>
<keyword evidence="12" id="KW-1185">Reference proteome</keyword>
<dbReference type="GO" id="GO:0002474">
    <property type="term" value="P:antigen processing and presentation of peptide antigen via MHC class I"/>
    <property type="evidence" value="ECO:0007669"/>
    <property type="project" value="UniProtKB-KW"/>
</dbReference>
<dbReference type="PANTHER" id="PTHR16675">
    <property type="entry name" value="MHC CLASS I-RELATED"/>
    <property type="match status" value="1"/>
</dbReference>
<evidence type="ECO:0000313" key="12">
    <source>
        <dbReference type="Proteomes" id="UP000472272"/>
    </source>
</evidence>
<reference evidence="11" key="2">
    <citation type="submission" date="2025-08" db="UniProtKB">
        <authorList>
            <consortium name="Ensembl"/>
        </authorList>
    </citation>
    <scope>IDENTIFICATION</scope>
</reference>
<dbReference type="Gene3D" id="3.30.500.10">
    <property type="entry name" value="MHC class I-like antigen recognition-like"/>
    <property type="match status" value="1"/>
</dbReference>
<evidence type="ECO:0000313" key="11">
    <source>
        <dbReference type="Ensembl" id="ENSPMRP00000001000.1"/>
    </source>
</evidence>
<dbReference type="Ensembl" id="ENSPMRT00000001062.1">
    <property type="protein sequence ID" value="ENSPMRP00000001000.1"/>
    <property type="gene ID" value="ENSPMRG00000000742.1"/>
</dbReference>
<protein>
    <recommendedName>
        <fullName evidence="10">MHC class I-like antigen recognition-like domain-containing protein</fullName>
    </recommendedName>
</protein>
<keyword evidence="8" id="KW-1015">Disulfide bond</keyword>
<keyword evidence="7" id="KW-0472">Membrane</keyword>
<keyword evidence="3" id="KW-0812">Transmembrane</keyword>
<organism evidence="11 12">
    <name type="scientific">Podarcis muralis</name>
    <name type="common">Wall lizard</name>
    <name type="synonym">Lacerta muralis</name>
    <dbReference type="NCBI Taxonomy" id="64176"/>
    <lineage>
        <taxon>Eukaryota</taxon>
        <taxon>Metazoa</taxon>
        <taxon>Chordata</taxon>
        <taxon>Craniata</taxon>
        <taxon>Vertebrata</taxon>
        <taxon>Euteleostomi</taxon>
        <taxon>Lepidosauria</taxon>
        <taxon>Squamata</taxon>
        <taxon>Bifurcata</taxon>
        <taxon>Unidentata</taxon>
        <taxon>Episquamata</taxon>
        <taxon>Laterata</taxon>
        <taxon>Lacertibaenia</taxon>
        <taxon>Lacertidae</taxon>
        <taxon>Podarcis</taxon>
    </lineage>
</organism>
<evidence type="ECO:0000256" key="3">
    <source>
        <dbReference type="ARBA" id="ARBA00022692"/>
    </source>
</evidence>
<dbReference type="GO" id="GO:0009897">
    <property type="term" value="C:external side of plasma membrane"/>
    <property type="evidence" value="ECO:0007669"/>
    <property type="project" value="TreeGrafter"/>
</dbReference>
<evidence type="ECO:0000256" key="9">
    <source>
        <dbReference type="ARBA" id="ARBA00023180"/>
    </source>
</evidence>
<dbReference type="Proteomes" id="UP000472272">
    <property type="component" value="Chromosome 2"/>
</dbReference>
<evidence type="ECO:0000259" key="10">
    <source>
        <dbReference type="Pfam" id="PF00129"/>
    </source>
</evidence>
<dbReference type="InterPro" id="IPR050208">
    <property type="entry name" value="MHC_class-I_related"/>
</dbReference>
<dbReference type="Pfam" id="PF00129">
    <property type="entry name" value="MHC_I"/>
    <property type="match status" value="1"/>
</dbReference>
<keyword evidence="4" id="KW-0732">Signal</keyword>
<dbReference type="GeneTree" id="ENSGT01120000271828"/>
<evidence type="ECO:0000256" key="4">
    <source>
        <dbReference type="ARBA" id="ARBA00022729"/>
    </source>
</evidence>
<name>A0A670HP21_PODMU</name>
<evidence type="ECO:0000256" key="5">
    <source>
        <dbReference type="ARBA" id="ARBA00022859"/>
    </source>
</evidence>
<feature type="domain" description="MHC class I-like antigen recognition-like" evidence="10">
    <location>
        <begin position="17"/>
        <end position="106"/>
    </location>
</feature>
<evidence type="ECO:0000256" key="7">
    <source>
        <dbReference type="ARBA" id="ARBA00023136"/>
    </source>
</evidence>
<dbReference type="GO" id="GO:0042612">
    <property type="term" value="C:MHC class I protein complex"/>
    <property type="evidence" value="ECO:0007669"/>
    <property type="project" value="UniProtKB-KW"/>
</dbReference>
<dbReference type="InterPro" id="IPR011162">
    <property type="entry name" value="MHC_I/II-like_Ag-recog"/>
</dbReference>
<dbReference type="GO" id="GO:0005615">
    <property type="term" value="C:extracellular space"/>
    <property type="evidence" value="ECO:0007669"/>
    <property type="project" value="TreeGrafter"/>
</dbReference>
<keyword evidence="5" id="KW-0391">Immunity</keyword>
<dbReference type="OMA" id="GEWPQPG"/>
<evidence type="ECO:0000256" key="1">
    <source>
        <dbReference type="ARBA" id="ARBA00004479"/>
    </source>
</evidence>
<dbReference type="InterPro" id="IPR037055">
    <property type="entry name" value="MHC_I-like_Ag-recog_sf"/>
</dbReference>
<reference evidence="11" key="3">
    <citation type="submission" date="2025-09" db="UniProtKB">
        <authorList>
            <consortium name="Ensembl"/>
        </authorList>
    </citation>
    <scope>IDENTIFICATION</scope>
</reference>
<evidence type="ECO:0000256" key="2">
    <source>
        <dbReference type="ARBA" id="ARBA00022451"/>
    </source>
</evidence>
<dbReference type="SUPFAM" id="SSF54452">
    <property type="entry name" value="MHC antigen-recognition domain"/>
    <property type="match status" value="1"/>
</dbReference>
<evidence type="ECO:0000256" key="8">
    <source>
        <dbReference type="ARBA" id="ARBA00023157"/>
    </source>
</evidence>
<accession>A0A670HP21</accession>
<reference evidence="11 12" key="1">
    <citation type="journal article" date="2019" name="Proc. Natl. Acad. Sci. U.S.A.">
        <title>Regulatory changes in pterin and carotenoid genes underlie balanced color polymorphisms in the wall lizard.</title>
        <authorList>
            <person name="Andrade P."/>
            <person name="Pinho C."/>
            <person name="Perez I de Lanuza G."/>
            <person name="Afonso S."/>
            <person name="Brejcha J."/>
            <person name="Rubin C.J."/>
            <person name="Wallerman O."/>
            <person name="Pereira P."/>
            <person name="Sabatino S.J."/>
            <person name="Bellati A."/>
            <person name="Pellitteri-Rosa D."/>
            <person name="Bosakova Z."/>
            <person name="Bunikis I."/>
            <person name="Carretero M.A."/>
            <person name="Feiner N."/>
            <person name="Marsik P."/>
            <person name="Pauperio F."/>
            <person name="Salvi D."/>
            <person name="Soler L."/>
            <person name="While G.M."/>
            <person name="Uller T."/>
            <person name="Font E."/>
            <person name="Andersson L."/>
            <person name="Carneiro M."/>
        </authorList>
    </citation>
    <scope>NUCLEOTIDE SEQUENCE</scope>
</reference>
<evidence type="ECO:0000256" key="6">
    <source>
        <dbReference type="ARBA" id="ARBA00022989"/>
    </source>
</evidence>
<keyword evidence="2" id="KW-0490">MHC I</keyword>
<sequence>DHVVGALISLVLASSTSHSLRYFETAVSEPGQGLPQFISVGYVDDQQYVQYDSDTKEALPLVPWIRKVEKEDPQYWHTETQIYHGAELVFRGNLQNLLNRYNQSGGEWKAGEAQSHTPPPQ</sequence>
<dbReference type="GO" id="GO:0006955">
    <property type="term" value="P:immune response"/>
    <property type="evidence" value="ECO:0007669"/>
    <property type="project" value="TreeGrafter"/>
</dbReference>
<comment type="subcellular location">
    <subcellularLocation>
        <location evidence="1">Membrane</location>
        <topology evidence="1">Single-pass type I membrane protein</topology>
    </subcellularLocation>
</comment>
<keyword evidence="6" id="KW-1133">Transmembrane helix</keyword>